<evidence type="ECO:0000313" key="2">
    <source>
        <dbReference type="Proteomes" id="UP000019149"/>
    </source>
</evidence>
<dbReference type="GeneID" id="36336642"/>
<proteinExistence type="predicted"/>
<gene>
    <name evidence="1" type="ORF">EGR_00927</name>
</gene>
<evidence type="ECO:0000313" key="1">
    <source>
        <dbReference type="EMBL" id="EUB64383.1"/>
    </source>
</evidence>
<dbReference type="AlphaFoldDB" id="W6USU9"/>
<protein>
    <submittedName>
        <fullName evidence="1">Uncharacterized protein</fullName>
    </submittedName>
</protein>
<accession>W6USU9</accession>
<name>W6USU9_ECHGR</name>
<sequence>MAVKATAMKVYLPGLLNLTMAKLPNSSTMCEIKGCIREVDVVLRMQNIVTIPSFINLIDKKVNQFIPYYSTNRISGMLHF</sequence>
<dbReference type="KEGG" id="egl:EGR_00927"/>
<reference evidence="1 2" key="1">
    <citation type="journal article" date="2013" name="Nat. Genet.">
        <title>The genome of the hydatid tapeworm Echinococcus granulosus.</title>
        <authorList>
            <person name="Zheng H."/>
            <person name="Zhang W."/>
            <person name="Zhang L."/>
            <person name="Zhang Z."/>
            <person name="Li J."/>
            <person name="Lu G."/>
            <person name="Zhu Y."/>
            <person name="Wang Y."/>
            <person name="Huang Y."/>
            <person name="Liu J."/>
            <person name="Kang H."/>
            <person name="Chen J."/>
            <person name="Wang L."/>
            <person name="Chen A."/>
            <person name="Yu S."/>
            <person name="Gao Z."/>
            <person name="Jin L."/>
            <person name="Gu W."/>
            <person name="Wang Z."/>
            <person name="Zhao L."/>
            <person name="Shi B."/>
            <person name="Wen H."/>
            <person name="Lin R."/>
            <person name="Jones M.K."/>
            <person name="Brejova B."/>
            <person name="Vinar T."/>
            <person name="Zhao G."/>
            <person name="McManus D.P."/>
            <person name="Chen Z."/>
            <person name="Zhou Y."/>
            <person name="Wang S."/>
        </authorList>
    </citation>
    <scope>NUCLEOTIDE SEQUENCE [LARGE SCALE GENOMIC DNA]</scope>
</reference>
<dbReference type="CTD" id="36336642"/>
<dbReference type="RefSeq" id="XP_024355579.1">
    <property type="nucleotide sequence ID" value="XM_024490176.1"/>
</dbReference>
<organism evidence="1 2">
    <name type="scientific">Echinococcus granulosus</name>
    <name type="common">Hydatid tapeworm</name>
    <dbReference type="NCBI Taxonomy" id="6210"/>
    <lineage>
        <taxon>Eukaryota</taxon>
        <taxon>Metazoa</taxon>
        <taxon>Spiralia</taxon>
        <taxon>Lophotrochozoa</taxon>
        <taxon>Platyhelminthes</taxon>
        <taxon>Cestoda</taxon>
        <taxon>Eucestoda</taxon>
        <taxon>Cyclophyllidea</taxon>
        <taxon>Taeniidae</taxon>
        <taxon>Echinococcus</taxon>
        <taxon>Echinococcus granulosus group</taxon>
    </lineage>
</organism>
<dbReference type="Proteomes" id="UP000019149">
    <property type="component" value="Unassembled WGS sequence"/>
</dbReference>
<keyword evidence="2" id="KW-1185">Reference proteome</keyword>
<comment type="caution">
    <text evidence="1">The sequence shown here is derived from an EMBL/GenBank/DDBJ whole genome shotgun (WGS) entry which is preliminary data.</text>
</comment>
<dbReference type="EMBL" id="APAU02000003">
    <property type="protein sequence ID" value="EUB64383.1"/>
    <property type="molecule type" value="Genomic_DNA"/>
</dbReference>